<gene>
    <name evidence="3" type="ORF">DKK70_11380</name>
</gene>
<feature type="non-terminal residue" evidence="3">
    <location>
        <position position="1"/>
    </location>
</feature>
<organism evidence="3 4">
    <name type="scientific">Gilliamella apicola</name>
    <dbReference type="NCBI Taxonomy" id="1196095"/>
    <lineage>
        <taxon>Bacteria</taxon>
        <taxon>Pseudomonadati</taxon>
        <taxon>Pseudomonadota</taxon>
        <taxon>Gammaproteobacteria</taxon>
        <taxon>Orbales</taxon>
        <taxon>Orbaceae</taxon>
        <taxon>Gilliamella</taxon>
    </lineage>
</organism>
<proteinExistence type="predicted"/>
<dbReference type="AlphaFoldDB" id="A0A2V4EDZ9"/>
<keyword evidence="4" id="KW-1185">Reference proteome</keyword>
<reference evidence="3 4" key="1">
    <citation type="submission" date="2018-05" db="EMBL/GenBank/DDBJ databases">
        <title>Reference genomes for bee gut microbiota database.</title>
        <authorList>
            <person name="Ellegaard K.M."/>
        </authorList>
    </citation>
    <scope>NUCLEOTIDE SEQUENCE [LARGE SCALE GENOMIC DNA]</scope>
    <source>
        <strain evidence="3 4">ESL0182</strain>
    </source>
</reference>
<accession>A0A2V4EDZ9</accession>
<dbReference type="Gene3D" id="2.180.10.10">
    <property type="entry name" value="RHS repeat-associated core"/>
    <property type="match status" value="1"/>
</dbReference>
<evidence type="ECO:0000256" key="1">
    <source>
        <dbReference type="ARBA" id="ARBA00022737"/>
    </source>
</evidence>
<evidence type="ECO:0000313" key="4">
    <source>
        <dbReference type="Proteomes" id="UP000247932"/>
    </source>
</evidence>
<dbReference type="Pfam" id="PF25023">
    <property type="entry name" value="TEN_YD-shell"/>
    <property type="match status" value="1"/>
</dbReference>
<dbReference type="Proteomes" id="UP000247932">
    <property type="component" value="Unassembled WGS sequence"/>
</dbReference>
<dbReference type="PANTHER" id="PTHR32305:SF15">
    <property type="entry name" value="PROTEIN RHSA-RELATED"/>
    <property type="match status" value="1"/>
</dbReference>
<dbReference type="InterPro" id="IPR022385">
    <property type="entry name" value="Rhs_assc_core"/>
</dbReference>
<dbReference type="NCBIfam" id="TIGR03696">
    <property type="entry name" value="Rhs_assc_core"/>
    <property type="match status" value="1"/>
</dbReference>
<dbReference type="PANTHER" id="PTHR32305">
    <property type="match status" value="1"/>
</dbReference>
<dbReference type="InterPro" id="IPR050708">
    <property type="entry name" value="T6SS_VgrG/RHS"/>
</dbReference>
<dbReference type="RefSeq" id="WP_181415993.1">
    <property type="nucleotide sequence ID" value="NZ_QGLR01000012.1"/>
</dbReference>
<evidence type="ECO:0000259" key="2">
    <source>
        <dbReference type="Pfam" id="PF25023"/>
    </source>
</evidence>
<dbReference type="PRINTS" id="PR00394">
    <property type="entry name" value="RHSPROTEIN"/>
</dbReference>
<sequence>FNRRTSKTVNGKTTEFIWQGHKLIAETDNDKHWQSYLYEQDSFRPLALVQGNAQQGKTQLYWYQNDQLGTPIGLTDGFGETLYECQYNGYGQIIDETYHEVGNRAIPDNPLRFQGQYYDEETGLHYNLNRYYDPFVGRYITQDPIKLIGGLNFYQYCQNPVNWIDPLGFKNIPGCGGTRNRTSMSDEEFERIAGLEKDQRPANVLEYLSKEYVDAHLALFEQEGASFIVIDRWLMNDLKKGHRTLAPDKFVALKSDMEKILAEYRAAGNDRQVLIKRLGLDEKDLEGARIYVIHIKPNDIRFKFGMSTGKEVGANSKWLPGGWTSGGIREAILRGSEKIIHNGSIKKLLKYFEKWEEL</sequence>
<dbReference type="InterPro" id="IPR056823">
    <property type="entry name" value="TEN-like_YD-shell"/>
</dbReference>
<dbReference type="EMBL" id="QGLR01000012">
    <property type="protein sequence ID" value="PXZ06557.1"/>
    <property type="molecule type" value="Genomic_DNA"/>
</dbReference>
<keyword evidence="1" id="KW-0677">Repeat</keyword>
<protein>
    <submittedName>
        <fullName evidence="3">Type IV secretion protein Rhs</fullName>
    </submittedName>
</protein>
<evidence type="ECO:0000313" key="3">
    <source>
        <dbReference type="EMBL" id="PXZ06557.1"/>
    </source>
</evidence>
<feature type="domain" description="Teneurin-like YD-shell" evidence="2">
    <location>
        <begin position="13"/>
        <end position="158"/>
    </location>
</feature>
<comment type="caution">
    <text evidence="3">The sequence shown here is derived from an EMBL/GenBank/DDBJ whole genome shotgun (WGS) entry which is preliminary data.</text>
</comment>
<name>A0A2V4EDZ9_9GAMM</name>